<dbReference type="PIRSF" id="PIRSF006324">
    <property type="entry name" value="LeuE"/>
    <property type="match status" value="1"/>
</dbReference>
<dbReference type="GO" id="GO:0005886">
    <property type="term" value="C:plasma membrane"/>
    <property type="evidence" value="ECO:0007669"/>
    <property type="project" value="UniProtKB-SubCell"/>
</dbReference>
<name>A0A934JQI6_9GAMM</name>
<evidence type="ECO:0000313" key="7">
    <source>
        <dbReference type="EMBL" id="MBJ7536552.1"/>
    </source>
</evidence>
<proteinExistence type="predicted"/>
<dbReference type="EMBL" id="JAEMNX010000002">
    <property type="protein sequence ID" value="MBJ7536552.1"/>
    <property type="molecule type" value="Genomic_DNA"/>
</dbReference>
<evidence type="ECO:0000256" key="2">
    <source>
        <dbReference type="ARBA" id="ARBA00022475"/>
    </source>
</evidence>
<dbReference type="AlphaFoldDB" id="A0A934JQI6"/>
<keyword evidence="3 6" id="KW-0812">Transmembrane</keyword>
<feature type="transmembrane region" description="Helical" evidence="6">
    <location>
        <begin position="195"/>
        <end position="213"/>
    </location>
</feature>
<keyword evidence="4 6" id="KW-1133">Transmembrane helix</keyword>
<evidence type="ECO:0000256" key="4">
    <source>
        <dbReference type="ARBA" id="ARBA00022989"/>
    </source>
</evidence>
<keyword evidence="8" id="KW-1185">Reference proteome</keyword>
<evidence type="ECO:0000256" key="5">
    <source>
        <dbReference type="ARBA" id="ARBA00023136"/>
    </source>
</evidence>
<feature type="transmembrane region" description="Helical" evidence="6">
    <location>
        <begin position="71"/>
        <end position="89"/>
    </location>
</feature>
<accession>A0A934JQI6</accession>
<keyword evidence="5 6" id="KW-0472">Membrane</keyword>
<reference evidence="7" key="1">
    <citation type="submission" date="2020-12" db="EMBL/GenBank/DDBJ databases">
        <title>Marinomonas arctica sp. nov., a psychrotolerant bacterium isolated from the Arctic.</title>
        <authorList>
            <person name="Zhang Y."/>
        </authorList>
    </citation>
    <scope>NUCLEOTIDE SEQUENCE</scope>
    <source>
        <strain evidence="7">C1424</strain>
    </source>
</reference>
<keyword evidence="2" id="KW-1003">Cell membrane</keyword>
<evidence type="ECO:0000256" key="3">
    <source>
        <dbReference type="ARBA" id="ARBA00022692"/>
    </source>
</evidence>
<feature type="transmembrane region" description="Helical" evidence="6">
    <location>
        <begin position="6"/>
        <end position="29"/>
    </location>
</feature>
<dbReference type="GO" id="GO:0015171">
    <property type="term" value="F:amino acid transmembrane transporter activity"/>
    <property type="evidence" value="ECO:0007669"/>
    <property type="project" value="TreeGrafter"/>
</dbReference>
<gene>
    <name evidence="7" type="ORF">I8J31_02525</name>
</gene>
<protein>
    <submittedName>
        <fullName evidence="7">LysE family translocator</fullName>
    </submittedName>
</protein>
<feature type="transmembrane region" description="Helical" evidence="6">
    <location>
        <begin position="41"/>
        <end position="65"/>
    </location>
</feature>
<dbReference type="Proteomes" id="UP000628710">
    <property type="component" value="Unassembled WGS sequence"/>
</dbReference>
<comment type="caution">
    <text evidence="7">The sequence shown here is derived from an EMBL/GenBank/DDBJ whole genome shotgun (WGS) entry which is preliminary data.</text>
</comment>
<evidence type="ECO:0000256" key="1">
    <source>
        <dbReference type="ARBA" id="ARBA00004651"/>
    </source>
</evidence>
<sequence length="222" mass="23711">MLDFETWIIFISASLALAFTPGPGMLYVLSRTISGGKAVGVASTFGAASGGLIHVFGASIGISAILATSAIAFTIIKYLGAVFLIYLGLKMIFSAFKKVDMKCPISKGESEEEIKSAFNQGIISEVLNPKTAIFFLAFIPQFIRPADGYIFAQFIALGMIVVVLNAIPDFLIAFFSEPIEKLWISSSKFRKGQKVISGICLIGLGAYLAMSGSNKEIHATST</sequence>
<dbReference type="InterPro" id="IPR001123">
    <property type="entry name" value="LeuE-type"/>
</dbReference>
<dbReference type="PANTHER" id="PTHR30086:SF20">
    <property type="entry name" value="ARGININE EXPORTER PROTEIN ARGO-RELATED"/>
    <property type="match status" value="1"/>
</dbReference>
<organism evidence="7 8">
    <name type="scientific">Marinomonas transparens</name>
    <dbReference type="NCBI Taxonomy" id="2795388"/>
    <lineage>
        <taxon>Bacteria</taxon>
        <taxon>Pseudomonadati</taxon>
        <taxon>Pseudomonadota</taxon>
        <taxon>Gammaproteobacteria</taxon>
        <taxon>Oceanospirillales</taxon>
        <taxon>Oceanospirillaceae</taxon>
        <taxon>Marinomonas</taxon>
    </lineage>
</organism>
<dbReference type="RefSeq" id="WP_199466725.1">
    <property type="nucleotide sequence ID" value="NZ_JAEMNX010000002.1"/>
</dbReference>
<comment type="subcellular location">
    <subcellularLocation>
        <location evidence="1">Cell membrane</location>
        <topology evidence="1">Multi-pass membrane protein</topology>
    </subcellularLocation>
</comment>
<evidence type="ECO:0000313" key="8">
    <source>
        <dbReference type="Proteomes" id="UP000628710"/>
    </source>
</evidence>
<dbReference type="Pfam" id="PF01810">
    <property type="entry name" value="LysE"/>
    <property type="match status" value="1"/>
</dbReference>
<feature type="transmembrane region" description="Helical" evidence="6">
    <location>
        <begin position="149"/>
        <end position="175"/>
    </location>
</feature>
<dbReference type="PANTHER" id="PTHR30086">
    <property type="entry name" value="ARGININE EXPORTER PROTEIN ARGO"/>
    <property type="match status" value="1"/>
</dbReference>
<evidence type="ECO:0000256" key="6">
    <source>
        <dbReference type="SAM" id="Phobius"/>
    </source>
</evidence>